<sequence length="39" mass="4381">MRRIRRARTGRVRGRRDAGRPQPGRDAKERGAPVAARVA</sequence>
<organism evidence="2">
    <name type="scientific">Burkholderia pseudomallei 1710a</name>
    <dbReference type="NCBI Taxonomy" id="320371"/>
    <lineage>
        <taxon>Bacteria</taxon>
        <taxon>Pseudomonadati</taxon>
        <taxon>Pseudomonadota</taxon>
        <taxon>Betaproteobacteria</taxon>
        <taxon>Burkholderiales</taxon>
        <taxon>Burkholderiaceae</taxon>
        <taxon>Burkholderia</taxon>
        <taxon>pseudomallei group</taxon>
    </lineage>
</organism>
<feature type="region of interest" description="Disordered" evidence="1">
    <location>
        <begin position="1"/>
        <end position="39"/>
    </location>
</feature>
<evidence type="ECO:0000256" key="1">
    <source>
        <dbReference type="SAM" id="MobiDB-lite"/>
    </source>
</evidence>
<gene>
    <name evidence="2" type="ORF">BURPS1710A_1690</name>
</gene>
<feature type="compositionally biased region" description="Basic and acidic residues" evidence="1">
    <location>
        <begin position="15"/>
        <end position="31"/>
    </location>
</feature>
<dbReference type="AlphaFoldDB" id="A0A0E1WD58"/>
<dbReference type="HOGENOM" id="CLU_3306151_0_0_4"/>
<name>A0A0E1WD58_BURPE</name>
<proteinExistence type="predicted"/>
<evidence type="ECO:0000313" key="2">
    <source>
        <dbReference type="EMBL" id="EET07497.1"/>
    </source>
</evidence>
<feature type="compositionally biased region" description="Basic residues" evidence="1">
    <location>
        <begin position="1"/>
        <end position="14"/>
    </location>
</feature>
<accession>A0A0E1WD58</accession>
<dbReference type="Proteomes" id="UP000001812">
    <property type="component" value="Chromosome I"/>
</dbReference>
<reference evidence="2" key="1">
    <citation type="submission" date="2009-05" db="EMBL/GenBank/DDBJ databases">
        <authorList>
            <person name="Harkins D.M."/>
            <person name="DeShazer D."/>
            <person name="Woods D.E."/>
            <person name="Brinkac L.M."/>
            <person name="Brown K.A."/>
            <person name="Hung G.C."/>
            <person name="Tuanyok A."/>
            <person name="Zhang B."/>
            <person name="Nierman W.C."/>
        </authorList>
    </citation>
    <scope>NUCLEOTIDE SEQUENCE [LARGE SCALE GENOMIC DNA]</scope>
    <source>
        <strain evidence="2">1710a</strain>
    </source>
</reference>
<dbReference type="EMBL" id="CM000832">
    <property type="protein sequence ID" value="EET07497.1"/>
    <property type="molecule type" value="Genomic_DNA"/>
</dbReference>
<protein>
    <submittedName>
        <fullName evidence="2">Uncharacterized protein</fullName>
    </submittedName>
</protein>